<accession>A0ACC1SDP8</accession>
<evidence type="ECO:0000313" key="2">
    <source>
        <dbReference type="Proteomes" id="UP001148629"/>
    </source>
</evidence>
<proteinExistence type="predicted"/>
<sequence length="301" mass="34109">MPRDLIVGQSSAEPAADEHWDDINWVLERHAAIWGHKGSDIKPVARAWMKEAFESFERGQFHLGFQLYHLDGKLRKEWERRKGITTATQPETASRGGKRKATEDIRPADKAKKAAPKGKKVAKATAAPKTDAPARLSPLSTKNLWGSYKLECPYVREEWPRCSSRAPFELTIALGVRSMWATFELGIYEGIMHFDQVPERASHDPIWFTWRGEEQFGLLINGDSNRGWLKFLGGGRIEGWLDHQSISFTGVRDPGQNLDEGDIPERTAMCLRLEWEDFSGEGRSPMQATELSDEEAWELCG</sequence>
<name>A0ACC1SDP8_9HYPO</name>
<dbReference type="EMBL" id="JANRMS010000581">
    <property type="protein sequence ID" value="KAJ3537405.1"/>
    <property type="molecule type" value="Genomic_DNA"/>
</dbReference>
<keyword evidence="2" id="KW-1185">Reference proteome</keyword>
<organism evidence="1 2">
    <name type="scientific">Fusarium decemcellulare</name>
    <dbReference type="NCBI Taxonomy" id="57161"/>
    <lineage>
        <taxon>Eukaryota</taxon>
        <taxon>Fungi</taxon>
        <taxon>Dikarya</taxon>
        <taxon>Ascomycota</taxon>
        <taxon>Pezizomycotina</taxon>
        <taxon>Sordariomycetes</taxon>
        <taxon>Hypocreomycetidae</taxon>
        <taxon>Hypocreales</taxon>
        <taxon>Nectriaceae</taxon>
        <taxon>Fusarium</taxon>
        <taxon>Fusarium decemcellulare species complex</taxon>
    </lineage>
</organism>
<protein>
    <submittedName>
        <fullName evidence="1">Uncharacterized protein</fullName>
    </submittedName>
</protein>
<reference evidence="1" key="1">
    <citation type="submission" date="2022-08" db="EMBL/GenBank/DDBJ databases">
        <title>Genome Sequence of Fusarium decemcellulare.</title>
        <authorList>
            <person name="Buettner E."/>
        </authorList>
    </citation>
    <scope>NUCLEOTIDE SEQUENCE</scope>
    <source>
        <strain evidence="1">Babe19</strain>
    </source>
</reference>
<gene>
    <name evidence="1" type="ORF">NM208_g6330</name>
</gene>
<evidence type="ECO:0000313" key="1">
    <source>
        <dbReference type="EMBL" id="KAJ3537405.1"/>
    </source>
</evidence>
<dbReference type="Proteomes" id="UP001148629">
    <property type="component" value="Unassembled WGS sequence"/>
</dbReference>
<comment type="caution">
    <text evidence="1">The sequence shown here is derived from an EMBL/GenBank/DDBJ whole genome shotgun (WGS) entry which is preliminary data.</text>
</comment>